<evidence type="ECO:0000313" key="1">
    <source>
        <dbReference type="EMBL" id="GAG39563.1"/>
    </source>
</evidence>
<sequence>MTEWCAYGLADEYSMFLGGDLNPNITFPNTNTILFENSTGSGDYVKLIYYDNGTLETAELFTYMGGTYPEGMSYNYTRIFDFNPIDEIEWNVEVGDEFYFGFRHYEYKYIVTGILNHSGYGMSGITTLQSVLANVYIWDFLTETWVLESENTSIATANEDLPYYGYTNQFLVPNGTTGNDIAALFEQAILMYPPDIELEYGEDYIKL</sequence>
<gene>
    <name evidence="1" type="ORF">S01H1_71205</name>
</gene>
<dbReference type="EMBL" id="BARS01047401">
    <property type="protein sequence ID" value="GAG39563.1"/>
    <property type="molecule type" value="Genomic_DNA"/>
</dbReference>
<proteinExistence type="predicted"/>
<reference evidence="1" key="1">
    <citation type="journal article" date="2014" name="Front. Microbiol.">
        <title>High frequency of phylogenetically diverse reductive dehalogenase-homologous genes in deep subseafloor sedimentary metagenomes.</title>
        <authorList>
            <person name="Kawai M."/>
            <person name="Futagami T."/>
            <person name="Toyoda A."/>
            <person name="Takaki Y."/>
            <person name="Nishi S."/>
            <person name="Hori S."/>
            <person name="Arai W."/>
            <person name="Tsubouchi T."/>
            <person name="Morono Y."/>
            <person name="Uchiyama I."/>
            <person name="Ito T."/>
            <person name="Fujiyama A."/>
            <person name="Inagaki F."/>
            <person name="Takami H."/>
        </authorList>
    </citation>
    <scope>NUCLEOTIDE SEQUENCE</scope>
    <source>
        <strain evidence="1">Expedition CK06-06</strain>
    </source>
</reference>
<name>X0XSF0_9ZZZZ</name>
<organism evidence="1">
    <name type="scientific">marine sediment metagenome</name>
    <dbReference type="NCBI Taxonomy" id="412755"/>
    <lineage>
        <taxon>unclassified sequences</taxon>
        <taxon>metagenomes</taxon>
        <taxon>ecological metagenomes</taxon>
    </lineage>
</organism>
<protein>
    <submittedName>
        <fullName evidence="1">Uncharacterized protein</fullName>
    </submittedName>
</protein>
<feature type="non-terminal residue" evidence="1">
    <location>
        <position position="207"/>
    </location>
</feature>
<dbReference type="AlphaFoldDB" id="X0XSF0"/>
<accession>X0XSF0</accession>
<comment type="caution">
    <text evidence="1">The sequence shown here is derived from an EMBL/GenBank/DDBJ whole genome shotgun (WGS) entry which is preliminary data.</text>
</comment>